<dbReference type="EMBL" id="FNDO01000128">
    <property type="protein sequence ID" value="SDJ12451.1"/>
    <property type="molecule type" value="Genomic_DNA"/>
</dbReference>
<sequence>MSITTGTKINQLLATVDHSGLLFSGWLKSQGYSEQLQKRYRDSKWLTSLTRGVMYRTGSRLSAFAALASCNVQTGTNLRIAAHSALEFAGFNHYVPMGKPVLTVALADLCKRPAWMIDDKFDMTFRTFNTDTFSSIEVSTKNTDSGKLIISSPELAFLECLLLAPKYYDYVDLYYIMEQLTTLRSDIVQHLLETTNNYRVKRLFLYMAEKAGHYWFEEICLDKLDLGSSKLQLSSDGTYISKYKITIPKSLSDYEG</sequence>
<proteinExistence type="predicted"/>
<gene>
    <name evidence="2" type="ORF">SAMN05192582_11287</name>
</gene>
<accession>A0A1G8R652</accession>
<name>A0A1G8R652_BACOV</name>
<dbReference type="RefSeq" id="WP_074638931.1">
    <property type="nucleotide sequence ID" value="NZ_FNDO01000128.1"/>
</dbReference>
<evidence type="ECO:0000313" key="3">
    <source>
        <dbReference type="Proteomes" id="UP000181870"/>
    </source>
</evidence>
<dbReference type="InterPro" id="IPR021561">
    <property type="entry name" value="AbiEi_3"/>
</dbReference>
<dbReference type="Pfam" id="PF11459">
    <property type="entry name" value="AbiEi_3"/>
    <property type="match status" value="1"/>
</dbReference>
<dbReference type="InterPro" id="IPR033455">
    <property type="entry name" value="AbiEi_3_N"/>
</dbReference>
<organism evidence="2 3">
    <name type="scientific">Bacteroides ovatus</name>
    <dbReference type="NCBI Taxonomy" id="28116"/>
    <lineage>
        <taxon>Bacteria</taxon>
        <taxon>Pseudomonadati</taxon>
        <taxon>Bacteroidota</taxon>
        <taxon>Bacteroidia</taxon>
        <taxon>Bacteroidales</taxon>
        <taxon>Bacteroidaceae</taxon>
        <taxon>Bacteroides</taxon>
    </lineage>
</organism>
<dbReference type="Proteomes" id="UP000181870">
    <property type="component" value="Unassembled WGS sequence"/>
</dbReference>
<protein>
    <submittedName>
        <fullName evidence="2">Transcriptional regulator with AbiEi antitoxin N-terminal domain</fullName>
    </submittedName>
</protein>
<dbReference type="AlphaFoldDB" id="A0A1G8R652"/>
<evidence type="ECO:0000313" key="2">
    <source>
        <dbReference type="EMBL" id="SDJ12451.1"/>
    </source>
</evidence>
<evidence type="ECO:0000259" key="1">
    <source>
        <dbReference type="Pfam" id="PF17194"/>
    </source>
</evidence>
<dbReference type="Pfam" id="PF17194">
    <property type="entry name" value="AbiEi_3_N"/>
    <property type="match status" value="1"/>
</dbReference>
<reference evidence="2 3" key="1">
    <citation type="submission" date="2016-10" db="EMBL/GenBank/DDBJ databases">
        <authorList>
            <person name="de Groot N.N."/>
        </authorList>
    </citation>
    <scope>NUCLEOTIDE SEQUENCE [LARGE SCALE GENOMIC DNA]</scope>
    <source>
        <strain evidence="2 3">NLAE-zl-C57</strain>
    </source>
</reference>
<feature type="domain" description="Transcriptional regulator AbiEi antitoxin N-terminal" evidence="1">
    <location>
        <begin position="7"/>
        <end position="97"/>
    </location>
</feature>